<feature type="non-terminal residue" evidence="1">
    <location>
        <position position="208"/>
    </location>
</feature>
<dbReference type="Proteomes" id="UP001221757">
    <property type="component" value="Unassembled WGS sequence"/>
</dbReference>
<dbReference type="EMBL" id="JARKIE010000090">
    <property type="protein sequence ID" value="KAJ7687143.1"/>
    <property type="molecule type" value="Genomic_DNA"/>
</dbReference>
<evidence type="ECO:0000313" key="1">
    <source>
        <dbReference type="EMBL" id="KAJ7687143.1"/>
    </source>
</evidence>
<evidence type="ECO:0000313" key="2">
    <source>
        <dbReference type="Proteomes" id="UP001221757"/>
    </source>
</evidence>
<accession>A0AAD7DAP0</accession>
<dbReference type="AlphaFoldDB" id="A0AAD7DAP0"/>
<keyword evidence="2" id="KW-1185">Reference proteome</keyword>
<sequence length="208" mass="22535">MASGAPSASGSPSSANTLLARANFSFTAPLLLTASGSMPPPPPTQPQPLKQRRVSLALLSRLVPAWHFRDDICVAYARKGKVRRLAAASDDEDDAGAGGGEDAPANLRKARRKWTQEETQMRVDRCNIGVGNWKAILSDPNLAGGSEGPVRGSSLFFLSFPLLSFFLPTPLRLVPPLCLCYPFGRDSLPRSVAPHKRRWPRVSHRPTV</sequence>
<evidence type="ECO:0008006" key="3">
    <source>
        <dbReference type="Google" id="ProtNLM"/>
    </source>
</evidence>
<comment type="caution">
    <text evidence="1">The sequence shown here is derived from an EMBL/GenBank/DDBJ whole genome shotgun (WGS) entry which is preliminary data.</text>
</comment>
<gene>
    <name evidence="1" type="ORF">B0H17DRAFT_1332539</name>
</gene>
<reference evidence="1" key="1">
    <citation type="submission" date="2023-03" db="EMBL/GenBank/DDBJ databases">
        <title>Massive genome expansion in bonnet fungi (Mycena s.s.) driven by repeated elements and novel gene families across ecological guilds.</title>
        <authorList>
            <consortium name="Lawrence Berkeley National Laboratory"/>
            <person name="Harder C.B."/>
            <person name="Miyauchi S."/>
            <person name="Viragh M."/>
            <person name="Kuo A."/>
            <person name="Thoen E."/>
            <person name="Andreopoulos B."/>
            <person name="Lu D."/>
            <person name="Skrede I."/>
            <person name="Drula E."/>
            <person name="Henrissat B."/>
            <person name="Morin E."/>
            <person name="Kohler A."/>
            <person name="Barry K."/>
            <person name="LaButti K."/>
            <person name="Morin E."/>
            <person name="Salamov A."/>
            <person name="Lipzen A."/>
            <person name="Mereny Z."/>
            <person name="Hegedus B."/>
            <person name="Baldrian P."/>
            <person name="Stursova M."/>
            <person name="Weitz H."/>
            <person name="Taylor A."/>
            <person name="Grigoriev I.V."/>
            <person name="Nagy L.G."/>
            <person name="Martin F."/>
            <person name="Kauserud H."/>
        </authorList>
    </citation>
    <scope>NUCLEOTIDE SEQUENCE</scope>
    <source>
        <strain evidence="1">CBHHK067</strain>
    </source>
</reference>
<protein>
    <recommendedName>
        <fullName evidence="3">Myb-like domain-containing protein</fullName>
    </recommendedName>
</protein>
<organism evidence="1 2">
    <name type="scientific">Mycena rosella</name>
    <name type="common">Pink bonnet</name>
    <name type="synonym">Agaricus rosellus</name>
    <dbReference type="NCBI Taxonomy" id="1033263"/>
    <lineage>
        <taxon>Eukaryota</taxon>
        <taxon>Fungi</taxon>
        <taxon>Dikarya</taxon>
        <taxon>Basidiomycota</taxon>
        <taxon>Agaricomycotina</taxon>
        <taxon>Agaricomycetes</taxon>
        <taxon>Agaricomycetidae</taxon>
        <taxon>Agaricales</taxon>
        <taxon>Marasmiineae</taxon>
        <taxon>Mycenaceae</taxon>
        <taxon>Mycena</taxon>
    </lineage>
</organism>
<proteinExistence type="predicted"/>
<name>A0AAD7DAP0_MYCRO</name>